<sequence length="399" mass="45799">MLCCESKGKEEKIAGEDGVDVVIKGEMEFPAANKEEGQKNVIDAVKKQKSKSPGVNAVKEMERENIGSPVADTMYEEEHEAEEEMTEELQFSLSCTLFLLNTPAYTISNKMHRNSYVKLKQEADDYIDKMQAPEANSACHQDWFQDNKKDETTAYRQVLLAWTVVIMVELTTINDQVQYKVSLPEDHMFSYFSLMGIFAFTNNWKDKVECVTMNDPNIMSRIDKRRKDFAKRYINTKQDGSGETKEIVPGDVEKAEITSDGQLEKLNKYLRNLLEMLLCTKMSQKERLDILTENVGLLSGVRDCYKKQFPEEYKQADEKCLATSEQMKQAYSDEGGVWKAGQILEQVCLDRYRAWKMRSTAMDAQISAIWQMLVLVLLLGLLAKIEDHKKARDQFNQAD</sequence>
<protein>
    <submittedName>
        <fullName evidence="2">Uncharacterized protein</fullName>
    </submittedName>
</protein>
<comment type="caution">
    <text evidence="2">The sequence shown here is derived from an EMBL/GenBank/DDBJ whole genome shotgun (WGS) entry which is preliminary data.</text>
</comment>
<dbReference type="Proteomes" id="UP001626550">
    <property type="component" value="Unassembled WGS sequence"/>
</dbReference>
<keyword evidence="1" id="KW-0812">Transmembrane</keyword>
<keyword evidence="1" id="KW-1133">Transmembrane helix</keyword>
<keyword evidence="3" id="KW-1185">Reference proteome</keyword>
<proteinExistence type="predicted"/>
<accession>A0ABD2PTG4</accession>
<keyword evidence="1" id="KW-0472">Membrane</keyword>
<dbReference type="AlphaFoldDB" id="A0ABD2PTG4"/>
<name>A0ABD2PTG4_9PLAT</name>
<evidence type="ECO:0000313" key="3">
    <source>
        <dbReference type="Proteomes" id="UP001626550"/>
    </source>
</evidence>
<reference evidence="2 3" key="1">
    <citation type="submission" date="2024-11" db="EMBL/GenBank/DDBJ databases">
        <title>Adaptive evolution of stress response genes in parasites aligns with host niche diversity.</title>
        <authorList>
            <person name="Hahn C."/>
            <person name="Resl P."/>
        </authorList>
    </citation>
    <scope>NUCLEOTIDE SEQUENCE [LARGE SCALE GENOMIC DNA]</scope>
    <source>
        <strain evidence="2">EGGRZ-B1_66</strain>
        <tissue evidence="2">Body</tissue>
    </source>
</reference>
<evidence type="ECO:0000256" key="1">
    <source>
        <dbReference type="SAM" id="Phobius"/>
    </source>
</evidence>
<evidence type="ECO:0000313" key="2">
    <source>
        <dbReference type="EMBL" id="KAL3310062.1"/>
    </source>
</evidence>
<dbReference type="EMBL" id="JBJKFK010003279">
    <property type="protein sequence ID" value="KAL3310062.1"/>
    <property type="molecule type" value="Genomic_DNA"/>
</dbReference>
<organism evidence="2 3">
    <name type="scientific">Cichlidogyrus casuarinus</name>
    <dbReference type="NCBI Taxonomy" id="1844966"/>
    <lineage>
        <taxon>Eukaryota</taxon>
        <taxon>Metazoa</taxon>
        <taxon>Spiralia</taxon>
        <taxon>Lophotrochozoa</taxon>
        <taxon>Platyhelminthes</taxon>
        <taxon>Monogenea</taxon>
        <taxon>Monopisthocotylea</taxon>
        <taxon>Dactylogyridea</taxon>
        <taxon>Ancyrocephalidae</taxon>
        <taxon>Cichlidogyrus</taxon>
    </lineage>
</organism>
<gene>
    <name evidence="2" type="ORF">Ciccas_011378</name>
</gene>
<feature type="transmembrane region" description="Helical" evidence="1">
    <location>
        <begin position="368"/>
        <end position="385"/>
    </location>
</feature>